<accession>A0ABU6GLS0</accession>
<dbReference type="RefSeq" id="WP_326088036.1">
    <property type="nucleotide sequence ID" value="NZ_JARLKZ010000006.1"/>
</dbReference>
<reference evidence="2 3" key="1">
    <citation type="submission" date="2023-03" db="EMBL/GenBank/DDBJ databases">
        <title>Bacillus Genome Sequencing.</title>
        <authorList>
            <person name="Dunlap C."/>
        </authorList>
    </citation>
    <scope>NUCLEOTIDE SEQUENCE [LARGE SCALE GENOMIC DNA]</scope>
    <source>
        <strain evidence="2 3">BD-525</strain>
    </source>
</reference>
<evidence type="ECO:0000313" key="2">
    <source>
        <dbReference type="EMBL" id="MEC0240373.1"/>
    </source>
</evidence>
<dbReference type="EMBL" id="JARLKZ010000006">
    <property type="protein sequence ID" value="MEC0240373.1"/>
    <property type="molecule type" value="Genomic_DNA"/>
</dbReference>
<proteinExistence type="predicted"/>
<organism evidence="2 3">
    <name type="scientific">Paenibacillus dokdonensis</name>
    <dbReference type="NCBI Taxonomy" id="2567944"/>
    <lineage>
        <taxon>Bacteria</taxon>
        <taxon>Bacillati</taxon>
        <taxon>Bacillota</taxon>
        <taxon>Bacilli</taxon>
        <taxon>Bacillales</taxon>
        <taxon>Paenibacillaceae</taxon>
        <taxon>Paenibacillus</taxon>
    </lineage>
</organism>
<sequence>MDEKIQELLNIIRQRVDFDRAELLNKGYSSVRKYMLYQSDQPLYLLRVYELDSHARRLEEYQYLQQHYDNGVNCQEPVFFGVIHDLKLCCLLLSYTEGESGEEVLPYLTPQSQFKQGIAAGEELKKIHTIIPVVPINWVERRYDKYIQKKTKVKELGIQFHKQAFIEHYIESNFDLLSNSSVCFQHDDFHPSNMIFKNEKFVGVIDFSSFDWGDPWEEFFKLPKYTCFISKRFAYGQVQGYFNGSIPKDFWLKYNLFVALNQHATLIGGFQNHRTKEVLDKIEQIIETHDFSHGGPPAWYQEDKTVMG</sequence>
<dbReference type="InterPro" id="IPR002575">
    <property type="entry name" value="Aminoglycoside_PTrfase"/>
</dbReference>
<dbReference type="PANTHER" id="PTHR41283:SF1">
    <property type="entry name" value="AMINOGLYCOSIDE PHOSPHOTRANSFERASE DOMAIN-CONTAINING PROTEIN"/>
    <property type="match status" value="1"/>
</dbReference>
<comment type="caution">
    <text evidence="2">The sequence shown here is derived from an EMBL/GenBank/DDBJ whole genome shotgun (WGS) entry which is preliminary data.</text>
</comment>
<feature type="domain" description="Aminoglycoside phosphotransferase" evidence="1">
    <location>
        <begin position="24"/>
        <end position="242"/>
    </location>
</feature>
<dbReference type="Pfam" id="PF01636">
    <property type="entry name" value="APH"/>
    <property type="match status" value="1"/>
</dbReference>
<gene>
    <name evidence="2" type="ORF">P4H66_10975</name>
</gene>
<evidence type="ECO:0000313" key="3">
    <source>
        <dbReference type="Proteomes" id="UP001344632"/>
    </source>
</evidence>
<name>A0ABU6GLS0_9BACL</name>
<evidence type="ECO:0000259" key="1">
    <source>
        <dbReference type="Pfam" id="PF01636"/>
    </source>
</evidence>
<dbReference type="InterPro" id="IPR011009">
    <property type="entry name" value="Kinase-like_dom_sf"/>
</dbReference>
<dbReference type="SUPFAM" id="SSF56112">
    <property type="entry name" value="Protein kinase-like (PK-like)"/>
    <property type="match status" value="1"/>
</dbReference>
<keyword evidence="3" id="KW-1185">Reference proteome</keyword>
<dbReference type="Proteomes" id="UP001344632">
    <property type="component" value="Unassembled WGS sequence"/>
</dbReference>
<dbReference type="Gene3D" id="3.90.1200.10">
    <property type="match status" value="1"/>
</dbReference>
<dbReference type="PANTHER" id="PTHR41283">
    <property type="entry name" value="AMINOGLYCOSIDE PHOSPHOTRANSFERASE"/>
    <property type="match status" value="1"/>
</dbReference>
<protein>
    <submittedName>
        <fullName evidence="2">Aminoglycoside phosphotransferase family protein</fullName>
    </submittedName>
</protein>